<gene>
    <name evidence="1" type="ORF">UFOVP1604_23</name>
</gene>
<name>A0A6J5ST53_9CAUD</name>
<dbReference type="SUPFAM" id="SSF69255">
    <property type="entry name" value="gp5 N-terminal domain-like"/>
    <property type="match status" value="1"/>
</dbReference>
<evidence type="ECO:0000313" key="1">
    <source>
        <dbReference type="EMBL" id="CAB4218440.1"/>
    </source>
</evidence>
<accession>A0A6J5ST53</accession>
<dbReference type="EMBL" id="LR797474">
    <property type="protein sequence ID" value="CAB4218440.1"/>
    <property type="molecule type" value="Genomic_DNA"/>
</dbReference>
<protein>
    <recommendedName>
        <fullName evidence="2">Gp5/Type VI secretion system Vgr protein OB-fold domain-containing protein</fullName>
    </recommendedName>
</protein>
<evidence type="ECO:0008006" key="2">
    <source>
        <dbReference type="Google" id="ProtNLM"/>
    </source>
</evidence>
<dbReference type="Gene3D" id="2.40.50.260">
    <property type="entry name" value="Nucleic acid-binding protein domain"/>
    <property type="match status" value="1"/>
</dbReference>
<proteinExistence type="predicted"/>
<sequence length="267" mass="29404">MIGPNHDIEKDPTGSDNLTTKFLGEVVDVTDPLREGRCKIKVFSIFDTLPVEDIPWAVQSQKPAFFGQDAKAGSISIPKKGAIVNVRFNNGDLYSPEYEQVQEIGDDIKEELKKSTDYEYEGAHYILFDGDEQIKFWFNKGKGLTLEMKDSYLNIDQNSKIELYHKDGLSSVELDGNVITVMSQSQVNVVSNSIKTSAQNVHIDGKTTRIGSSNIVESAVMGDTLYAALFGLAAMIDAKMPSTPGAAQQYIQNLRDAMLSETVAIGH</sequence>
<organism evidence="1">
    <name type="scientific">uncultured Caudovirales phage</name>
    <dbReference type="NCBI Taxonomy" id="2100421"/>
    <lineage>
        <taxon>Viruses</taxon>
        <taxon>Duplodnaviria</taxon>
        <taxon>Heunggongvirae</taxon>
        <taxon>Uroviricota</taxon>
        <taxon>Caudoviricetes</taxon>
        <taxon>Peduoviridae</taxon>
        <taxon>Maltschvirus</taxon>
        <taxon>Maltschvirus maltsch</taxon>
    </lineage>
</organism>
<reference evidence="1" key="1">
    <citation type="submission" date="2020-05" db="EMBL/GenBank/DDBJ databases">
        <authorList>
            <person name="Chiriac C."/>
            <person name="Salcher M."/>
            <person name="Ghai R."/>
            <person name="Kavagutti S V."/>
        </authorList>
    </citation>
    <scope>NUCLEOTIDE SEQUENCE</scope>
</reference>